<name>A0A7W8G1B7_9GAMM</name>
<organism evidence="2 3">
    <name type="scientific">Chiayiivirga flava</name>
    <dbReference type="NCBI Taxonomy" id="659595"/>
    <lineage>
        <taxon>Bacteria</taxon>
        <taxon>Pseudomonadati</taxon>
        <taxon>Pseudomonadota</taxon>
        <taxon>Gammaproteobacteria</taxon>
        <taxon>Lysobacterales</taxon>
        <taxon>Lysobacteraceae</taxon>
        <taxon>Chiayiivirga</taxon>
    </lineage>
</organism>
<gene>
    <name evidence="2" type="ORF">HNQ52_002253</name>
</gene>
<sequence>MFRSRPHVAAMAPLLFSIMLASPGMSGAQTTSLQFTNTDLEPIKLLNGTTVGIDGNGNLSAQCVLDGTVCEGLSNAVAGPVPAVSLTRTGTGNINTGSTLTLNWTVQPAADICVASSSPAVPGWNNTVVSAAGGSANLSMSTNGTFALSLKCYNEFGVSNLANVSVTVVGLPDVNQIPACTDQALVSTGRVQPTGFTGHLVQWSQFFYGQQFPHGPSHLSPNGAFTLKSLAPSTNGPMMNARYLTIPFQPSANSSYSVSWLGVQPVFVQNVVSYLSPRVAQNVFVSISPCAGDLRAPSQFGDASLKLCRAQLNSGSLKFGTTGAVGQCALSPGQQYFLNVAFVDTTVSGALSTTTTTCVASAGNRCEANFNGN</sequence>
<protein>
    <recommendedName>
        <fullName evidence="4">Ig-like domain-containing protein</fullName>
    </recommendedName>
</protein>
<dbReference type="RefSeq" id="WP_183961263.1">
    <property type="nucleotide sequence ID" value="NZ_JACHHP010000004.1"/>
</dbReference>
<keyword evidence="1" id="KW-0732">Signal</keyword>
<dbReference type="AlphaFoldDB" id="A0A7W8G1B7"/>
<dbReference type="EMBL" id="JACHHP010000004">
    <property type="protein sequence ID" value="MBB5208703.1"/>
    <property type="molecule type" value="Genomic_DNA"/>
</dbReference>
<evidence type="ECO:0000313" key="3">
    <source>
        <dbReference type="Proteomes" id="UP000521199"/>
    </source>
</evidence>
<reference evidence="2 3" key="1">
    <citation type="submission" date="2020-08" db="EMBL/GenBank/DDBJ databases">
        <title>Genomic Encyclopedia of Type Strains, Phase IV (KMG-IV): sequencing the most valuable type-strain genomes for metagenomic binning, comparative biology and taxonomic classification.</title>
        <authorList>
            <person name="Goeker M."/>
        </authorList>
    </citation>
    <scope>NUCLEOTIDE SEQUENCE [LARGE SCALE GENOMIC DNA]</scope>
    <source>
        <strain evidence="2 3">DSM 24163</strain>
    </source>
</reference>
<evidence type="ECO:0000313" key="2">
    <source>
        <dbReference type="EMBL" id="MBB5208703.1"/>
    </source>
</evidence>
<evidence type="ECO:0008006" key="4">
    <source>
        <dbReference type="Google" id="ProtNLM"/>
    </source>
</evidence>
<accession>A0A7W8G1B7</accession>
<feature type="signal peptide" evidence="1">
    <location>
        <begin position="1"/>
        <end position="21"/>
    </location>
</feature>
<dbReference type="Proteomes" id="UP000521199">
    <property type="component" value="Unassembled WGS sequence"/>
</dbReference>
<keyword evidence="3" id="KW-1185">Reference proteome</keyword>
<feature type="chain" id="PRO_5031328729" description="Ig-like domain-containing protein" evidence="1">
    <location>
        <begin position="22"/>
        <end position="373"/>
    </location>
</feature>
<proteinExistence type="predicted"/>
<comment type="caution">
    <text evidence="2">The sequence shown here is derived from an EMBL/GenBank/DDBJ whole genome shotgun (WGS) entry which is preliminary data.</text>
</comment>
<evidence type="ECO:0000256" key="1">
    <source>
        <dbReference type="SAM" id="SignalP"/>
    </source>
</evidence>